<sequence>MRLGIALKLLISALGILHCNINRVNAADCEDKELYVPYTEDPSLKTYEVCFSKTGDSKLYNCPDYIFFDERTRSCTVYLDGEPMKCTSQGEKFIDPISDTCETFYECRDDMVPTFASCDANKYFNPLLQKCVPDTEYDCKYDIPDCSNPKFQNRMWVDKESCGSYYECSGDILVSRNCPPGMFFDAQTQACLFNIGDECKVQNPNPDLLVDVETMCKGNVGKFLPDPYYCRAYYYCIDESTPYWQYCNDDRYFSNGACSKTRPSSCICEDEDWDTNGKTSVNVPHSDKTKFYVCTKGKLPQIKSCPAGTTFNATKNMCVA</sequence>
<feature type="domain" description="Chitin-binding type-2" evidence="7">
    <location>
        <begin position="143"/>
        <end position="201"/>
    </location>
</feature>
<feature type="domain" description="Chitin-binding type-2" evidence="7">
    <location>
        <begin position="213"/>
        <end position="266"/>
    </location>
</feature>
<keyword evidence="9" id="KW-1185">Reference proteome</keyword>
<gene>
    <name evidence="8" type="ORF">HERILL_LOCUS3690</name>
</gene>
<dbReference type="EMBL" id="LR899010">
    <property type="protein sequence ID" value="CAD7080541.1"/>
    <property type="molecule type" value="Genomic_DNA"/>
</dbReference>
<feature type="chain" id="PRO_5030642008" description="Chitin-binding type-2 domain-containing protein" evidence="6">
    <location>
        <begin position="27"/>
        <end position="320"/>
    </location>
</feature>
<evidence type="ECO:0000256" key="6">
    <source>
        <dbReference type="SAM" id="SignalP"/>
    </source>
</evidence>
<dbReference type="GO" id="GO:0008061">
    <property type="term" value="F:chitin binding"/>
    <property type="evidence" value="ECO:0007669"/>
    <property type="project" value="UniProtKB-KW"/>
</dbReference>
<keyword evidence="2 6" id="KW-0732">Signal</keyword>
<dbReference type="SUPFAM" id="SSF57625">
    <property type="entry name" value="Invertebrate chitin-binding proteins"/>
    <property type="match status" value="4"/>
</dbReference>
<keyword evidence="4" id="KW-1015">Disulfide bond</keyword>
<reference evidence="8 9" key="1">
    <citation type="submission" date="2020-11" db="EMBL/GenBank/DDBJ databases">
        <authorList>
            <person name="Wallbank WR R."/>
            <person name="Pardo Diaz C."/>
            <person name="Kozak K."/>
            <person name="Martin S."/>
            <person name="Jiggins C."/>
            <person name="Moest M."/>
            <person name="Warren A I."/>
            <person name="Generalovic N T."/>
            <person name="Byers J.R.P. K."/>
            <person name="Montejo-Kovacevich G."/>
            <person name="Yen C E."/>
        </authorList>
    </citation>
    <scope>NUCLEOTIDE SEQUENCE [LARGE SCALE GENOMIC DNA]</scope>
</reference>
<feature type="domain" description="Chitin-binding type-2" evidence="7">
    <location>
        <begin position="269"/>
        <end position="320"/>
    </location>
</feature>
<dbReference type="InParanoid" id="A0A7R8YPB2"/>
<name>A0A7R8YPB2_HERIL</name>
<dbReference type="OMA" id="SCICEDE"/>
<evidence type="ECO:0000256" key="3">
    <source>
        <dbReference type="ARBA" id="ARBA00022737"/>
    </source>
</evidence>
<accession>A0A7R8YPB2</accession>
<feature type="domain" description="Chitin-binding type-2" evidence="7">
    <location>
        <begin position="83"/>
        <end position="141"/>
    </location>
</feature>
<dbReference type="Gene3D" id="2.170.140.10">
    <property type="entry name" value="Chitin binding domain"/>
    <property type="match status" value="3"/>
</dbReference>
<feature type="signal peptide" evidence="6">
    <location>
        <begin position="1"/>
        <end position="26"/>
    </location>
</feature>
<dbReference type="PROSITE" id="PS50940">
    <property type="entry name" value="CHIT_BIND_II"/>
    <property type="match status" value="4"/>
</dbReference>
<organism evidence="8 9">
    <name type="scientific">Hermetia illucens</name>
    <name type="common">Black soldier fly</name>
    <dbReference type="NCBI Taxonomy" id="343691"/>
    <lineage>
        <taxon>Eukaryota</taxon>
        <taxon>Metazoa</taxon>
        <taxon>Ecdysozoa</taxon>
        <taxon>Arthropoda</taxon>
        <taxon>Hexapoda</taxon>
        <taxon>Insecta</taxon>
        <taxon>Pterygota</taxon>
        <taxon>Neoptera</taxon>
        <taxon>Endopterygota</taxon>
        <taxon>Diptera</taxon>
        <taxon>Brachycera</taxon>
        <taxon>Stratiomyomorpha</taxon>
        <taxon>Stratiomyidae</taxon>
        <taxon>Hermetiinae</taxon>
        <taxon>Hermetia</taxon>
    </lineage>
</organism>
<evidence type="ECO:0000256" key="2">
    <source>
        <dbReference type="ARBA" id="ARBA00022729"/>
    </source>
</evidence>
<dbReference type="Pfam" id="PF01607">
    <property type="entry name" value="CBM_14"/>
    <property type="match status" value="3"/>
</dbReference>
<evidence type="ECO:0000256" key="1">
    <source>
        <dbReference type="ARBA" id="ARBA00022669"/>
    </source>
</evidence>
<dbReference type="InterPro" id="IPR002557">
    <property type="entry name" value="Chitin-bd_dom"/>
</dbReference>
<dbReference type="InterPro" id="IPR036508">
    <property type="entry name" value="Chitin-bd_dom_sf"/>
</dbReference>
<dbReference type="OrthoDB" id="6020543at2759"/>
<proteinExistence type="predicted"/>
<keyword evidence="3" id="KW-0677">Repeat</keyword>
<dbReference type="SMART" id="SM00494">
    <property type="entry name" value="ChtBD2"/>
    <property type="match status" value="4"/>
</dbReference>
<evidence type="ECO:0000256" key="4">
    <source>
        <dbReference type="ARBA" id="ARBA00023157"/>
    </source>
</evidence>
<dbReference type="FunCoup" id="A0A7R8YPB2">
    <property type="interactions" value="19"/>
</dbReference>
<keyword evidence="5" id="KW-0325">Glycoprotein</keyword>
<dbReference type="PANTHER" id="PTHR23301">
    <property type="entry name" value="CHITIN BINDING PERITROPHIN-A"/>
    <property type="match status" value="1"/>
</dbReference>
<keyword evidence="1" id="KW-0147">Chitin-binding</keyword>
<dbReference type="PANTHER" id="PTHR23301:SF0">
    <property type="entry name" value="CHITIN-BINDING TYPE-2 DOMAIN-CONTAINING PROTEIN-RELATED"/>
    <property type="match status" value="1"/>
</dbReference>
<protein>
    <recommendedName>
        <fullName evidence="7">Chitin-binding type-2 domain-containing protein</fullName>
    </recommendedName>
</protein>
<evidence type="ECO:0000256" key="5">
    <source>
        <dbReference type="ARBA" id="ARBA00023180"/>
    </source>
</evidence>
<dbReference type="Proteomes" id="UP000594454">
    <property type="component" value="Chromosome 2"/>
</dbReference>
<evidence type="ECO:0000313" key="8">
    <source>
        <dbReference type="EMBL" id="CAD7080541.1"/>
    </source>
</evidence>
<dbReference type="InterPro" id="IPR051940">
    <property type="entry name" value="Chitin_bind-dev_reg"/>
</dbReference>
<evidence type="ECO:0000313" key="9">
    <source>
        <dbReference type="Proteomes" id="UP000594454"/>
    </source>
</evidence>
<dbReference type="AlphaFoldDB" id="A0A7R8YPB2"/>
<evidence type="ECO:0000259" key="7">
    <source>
        <dbReference type="PROSITE" id="PS50940"/>
    </source>
</evidence>
<dbReference type="GO" id="GO:0005576">
    <property type="term" value="C:extracellular region"/>
    <property type="evidence" value="ECO:0007669"/>
    <property type="project" value="InterPro"/>
</dbReference>